<keyword evidence="1" id="KW-0472">Membrane</keyword>
<proteinExistence type="predicted"/>
<feature type="transmembrane region" description="Helical" evidence="1">
    <location>
        <begin position="204"/>
        <end position="226"/>
    </location>
</feature>
<dbReference type="PANTHER" id="PTHR43507">
    <property type="entry name" value="NADH-UBIQUINONE OXIDOREDUCTASE CHAIN 4"/>
    <property type="match status" value="1"/>
</dbReference>
<feature type="non-terminal residue" evidence="3">
    <location>
        <position position="1"/>
    </location>
</feature>
<dbReference type="GO" id="GO:0048039">
    <property type="term" value="F:ubiquinone binding"/>
    <property type="evidence" value="ECO:0007669"/>
    <property type="project" value="TreeGrafter"/>
</dbReference>
<feature type="transmembrane region" description="Helical" evidence="1">
    <location>
        <begin position="72"/>
        <end position="98"/>
    </location>
</feature>
<evidence type="ECO:0000259" key="2">
    <source>
        <dbReference type="Pfam" id="PF00361"/>
    </source>
</evidence>
<reference evidence="3" key="1">
    <citation type="submission" date="2018-05" db="EMBL/GenBank/DDBJ databases">
        <authorList>
            <person name="Lanie J.A."/>
            <person name="Ng W.-L."/>
            <person name="Kazmierczak K.M."/>
            <person name="Andrzejewski T.M."/>
            <person name="Davidsen T.M."/>
            <person name="Wayne K.J."/>
            <person name="Tettelin H."/>
            <person name="Glass J.I."/>
            <person name="Rusch D."/>
            <person name="Podicherti R."/>
            <person name="Tsui H.-C.T."/>
            <person name="Winkler M.E."/>
        </authorList>
    </citation>
    <scope>NUCLEOTIDE SEQUENCE</scope>
</reference>
<dbReference type="GO" id="GO:0003954">
    <property type="term" value="F:NADH dehydrogenase activity"/>
    <property type="evidence" value="ECO:0007669"/>
    <property type="project" value="TreeGrafter"/>
</dbReference>
<feature type="non-terminal residue" evidence="3">
    <location>
        <position position="263"/>
    </location>
</feature>
<feature type="transmembrane region" description="Helical" evidence="1">
    <location>
        <begin position="238"/>
        <end position="259"/>
    </location>
</feature>
<feature type="transmembrane region" description="Helical" evidence="1">
    <location>
        <begin position="164"/>
        <end position="184"/>
    </location>
</feature>
<dbReference type="EMBL" id="UINC01176168">
    <property type="protein sequence ID" value="SVD83173.1"/>
    <property type="molecule type" value="Genomic_DNA"/>
</dbReference>
<dbReference type="AlphaFoldDB" id="A0A382YIU0"/>
<dbReference type="GO" id="GO:0008137">
    <property type="term" value="F:NADH dehydrogenase (ubiquinone) activity"/>
    <property type="evidence" value="ECO:0007669"/>
    <property type="project" value="InterPro"/>
</dbReference>
<dbReference type="GO" id="GO:0042773">
    <property type="term" value="P:ATP synthesis coupled electron transport"/>
    <property type="evidence" value="ECO:0007669"/>
    <property type="project" value="InterPro"/>
</dbReference>
<keyword evidence="1" id="KW-0812">Transmembrane</keyword>
<gene>
    <name evidence="3" type="ORF">METZ01_LOCUS436027</name>
</gene>
<evidence type="ECO:0000313" key="3">
    <source>
        <dbReference type="EMBL" id="SVD83173.1"/>
    </source>
</evidence>
<evidence type="ECO:0000256" key="1">
    <source>
        <dbReference type="SAM" id="Phobius"/>
    </source>
</evidence>
<feature type="transmembrane region" description="Helical" evidence="1">
    <location>
        <begin position="6"/>
        <end position="25"/>
    </location>
</feature>
<sequence>PDEMNNEINLLTFAPIVAVLLILSAPARLARVMALLGTLVSLGLTLHLLQNFDAVNIINFEYRAEWIPALGIEYFVGLDATNALVLLLSALLAPLVVLASWEQKDRPRTYFALLSVQFTGLFGVFTALNFFHWFFYWELALVPAFFLIKMFGHGEDRHRAALNFFLFTVVGSVAMLLGFLFLYQETHTFDFVALSMINIKVHPMLIFCAILAGLWVKVPLVPLHIWQAPAYAAAPVPVAMLLTGAMSKMGVYGFLRLVVPIFP</sequence>
<feature type="transmembrane region" description="Helical" evidence="1">
    <location>
        <begin position="32"/>
        <end position="52"/>
    </location>
</feature>
<dbReference type="PRINTS" id="PR01437">
    <property type="entry name" value="NUOXDRDTASE4"/>
</dbReference>
<dbReference type="InterPro" id="IPR003918">
    <property type="entry name" value="NADH_UbQ_OxRdtase"/>
</dbReference>
<dbReference type="InterPro" id="IPR001750">
    <property type="entry name" value="ND/Mrp_TM"/>
</dbReference>
<feature type="domain" description="NADH:quinone oxidoreductase/Mrp antiporter transmembrane" evidence="2">
    <location>
        <begin position="128"/>
        <end position="261"/>
    </location>
</feature>
<protein>
    <recommendedName>
        <fullName evidence="2">NADH:quinone oxidoreductase/Mrp antiporter transmembrane domain-containing protein</fullName>
    </recommendedName>
</protein>
<feature type="transmembrane region" description="Helical" evidence="1">
    <location>
        <begin position="110"/>
        <end position="128"/>
    </location>
</feature>
<organism evidence="3">
    <name type="scientific">marine metagenome</name>
    <dbReference type="NCBI Taxonomy" id="408172"/>
    <lineage>
        <taxon>unclassified sequences</taxon>
        <taxon>metagenomes</taxon>
        <taxon>ecological metagenomes</taxon>
    </lineage>
</organism>
<dbReference type="Pfam" id="PF00361">
    <property type="entry name" value="Proton_antipo_M"/>
    <property type="match status" value="1"/>
</dbReference>
<name>A0A382YIU0_9ZZZZ</name>
<dbReference type="GO" id="GO:0015990">
    <property type="term" value="P:electron transport coupled proton transport"/>
    <property type="evidence" value="ECO:0007669"/>
    <property type="project" value="TreeGrafter"/>
</dbReference>
<keyword evidence="1" id="KW-1133">Transmembrane helix</keyword>
<dbReference type="PANTHER" id="PTHR43507:SF1">
    <property type="entry name" value="NADH-UBIQUINONE OXIDOREDUCTASE CHAIN 4"/>
    <property type="match status" value="1"/>
</dbReference>
<accession>A0A382YIU0</accession>